<name>A0A2P2QSX6_RHIMU</name>
<dbReference type="EMBL" id="GGEC01089544">
    <property type="protein sequence ID" value="MBX70028.1"/>
    <property type="molecule type" value="Transcribed_RNA"/>
</dbReference>
<protein>
    <submittedName>
        <fullName evidence="1">Uncharacterized protein</fullName>
    </submittedName>
</protein>
<organism evidence="1">
    <name type="scientific">Rhizophora mucronata</name>
    <name type="common">Asiatic mangrove</name>
    <dbReference type="NCBI Taxonomy" id="61149"/>
    <lineage>
        <taxon>Eukaryota</taxon>
        <taxon>Viridiplantae</taxon>
        <taxon>Streptophyta</taxon>
        <taxon>Embryophyta</taxon>
        <taxon>Tracheophyta</taxon>
        <taxon>Spermatophyta</taxon>
        <taxon>Magnoliopsida</taxon>
        <taxon>eudicotyledons</taxon>
        <taxon>Gunneridae</taxon>
        <taxon>Pentapetalae</taxon>
        <taxon>rosids</taxon>
        <taxon>fabids</taxon>
        <taxon>Malpighiales</taxon>
        <taxon>Rhizophoraceae</taxon>
        <taxon>Rhizophora</taxon>
    </lineage>
</organism>
<evidence type="ECO:0000313" key="1">
    <source>
        <dbReference type="EMBL" id="MBX70028.1"/>
    </source>
</evidence>
<dbReference type="AlphaFoldDB" id="A0A2P2QSX6"/>
<accession>A0A2P2QSX6</accession>
<reference evidence="1" key="1">
    <citation type="submission" date="2018-02" db="EMBL/GenBank/DDBJ databases">
        <title>Rhizophora mucronata_Transcriptome.</title>
        <authorList>
            <person name="Meera S.P."/>
            <person name="Sreeshan A."/>
            <person name="Augustine A."/>
        </authorList>
    </citation>
    <scope>NUCLEOTIDE SEQUENCE</scope>
    <source>
        <tissue evidence="1">Leaf</tissue>
    </source>
</reference>
<sequence>MKTHILKKAIPLEQHAGMGRSESIEASFESGNNTAFMC</sequence>
<proteinExistence type="predicted"/>